<feature type="non-terminal residue" evidence="2">
    <location>
        <position position="1"/>
    </location>
</feature>
<gene>
    <name evidence="2" type="ORF">BGZ97_010645</name>
</gene>
<dbReference type="OrthoDB" id="2386654at2759"/>
<keyword evidence="1" id="KW-0472">Membrane</keyword>
<feature type="non-terminal residue" evidence="2">
    <location>
        <position position="173"/>
    </location>
</feature>
<dbReference type="Proteomes" id="UP000823405">
    <property type="component" value="Unassembled WGS sequence"/>
</dbReference>
<evidence type="ECO:0000313" key="2">
    <source>
        <dbReference type="EMBL" id="KAG0273738.1"/>
    </source>
</evidence>
<keyword evidence="1" id="KW-0812">Transmembrane</keyword>
<protein>
    <submittedName>
        <fullName evidence="2">Uncharacterized protein</fullName>
    </submittedName>
</protein>
<keyword evidence="3" id="KW-1185">Reference proteome</keyword>
<evidence type="ECO:0000256" key="1">
    <source>
        <dbReference type="SAM" id="Phobius"/>
    </source>
</evidence>
<feature type="transmembrane region" description="Helical" evidence="1">
    <location>
        <begin position="141"/>
        <end position="164"/>
    </location>
</feature>
<accession>A0A9P6UDJ0</accession>
<name>A0A9P6UDJ0_9FUNG</name>
<sequence>VNATLFADKCSMYRDRLQGVLGDFIQFIQDSIGSFPVVGPLIINPLLDALKALSPADQTNSIRDYLLRLVGLLDIPTECGGGGSSCTGLIQIVRMLGQAVINLVSQIPFVGYMIGVTLNPLLNGLMTALTTGTADAITSSYNALSSALSVVGIMPYFGTIAVPFRYMLDAVKQ</sequence>
<proteinExistence type="predicted"/>
<dbReference type="EMBL" id="JAAAIN010005604">
    <property type="protein sequence ID" value="KAG0273738.1"/>
    <property type="molecule type" value="Genomic_DNA"/>
</dbReference>
<keyword evidence="1" id="KW-1133">Transmembrane helix</keyword>
<organism evidence="2 3">
    <name type="scientific">Linnemannia gamsii</name>
    <dbReference type="NCBI Taxonomy" id="64522"/>
    <lineage>
        <taxon>Eukaryota</taxon>
        <taxon>Fungi</taxon>
        <taxon>Fungi incertae sedis</taxon>
        <taxon>Mucoromycota</taxon>
        <taxon>Mortierellomycotina</taxon>
        <taxon>Mortierellomycetes</taxon>
        <taxon>Mortierellales</taxon>
        <taxon>Mortierellaceae</taxon>
        <taxon>Linnemannia</taxon>
    </lineage>
</organism>
<dbReference type="AlphaFoldDB" id="A0A9P6UDJ0"/>
<comment type="caution">
    <text evidence="2">The sequence shown here is derived from an EMBL/GenBank/DDBJ whole genome shotgun (WGS) entry which is preliminary data.</text>
</comment>
<evidence type="ECO:0000313" key="3">
    <source>
        <dbReference type="Proteomes" id="UP000823405"/>
    </source>
</evidence>
<reference evidence="2" key="1">
    <citation type="journal article" date="2020" name="Fungal Divers.">
        <title>Resolving the Mortierellaceae phylogeny through synthesis of multi-gene phylogenetics and phylogenomics.</title>
        <authorList>
            <person name="Vandepol N."/>
            <person name="Liber J."/>
            <person name="Desiro A."/>
            <person name="Na H."/>
            <person name="Kennedy M."/>
            <person name="Barry K."/>
            <person name="Grigoriev I.V."/>
            <person name="Miller A.N."/>
            <person name="O'Donnell K."/>
            <person name="Stajich J.E."/>
            <person name="Bonito G."/>
        </authorList>
    </citation>
    <scope>NUCLEOTIDE SEQUENCE</scope>
    <source>
        <strain evidence="2">NVP60</strain>
    </source>
</reference>
<feature type="transmembrane region" description="Helical" evidence="1">
    <location>
        <begin position="99"/>
        <end position="121"/>
    </location>
</feature>